<feature type="transmembrane region" description="Helical" evidence="5">
    <location>
        <begin position="261"/>
        <end position="279"/>
    </location>
</feature>
<evidence type="ECO:0000259" key="6">
    <source>
        <dbReference type="Pfam" id="PF13515"/>
    </source>
</evidence>
<reference evidence="7 8" key="1">
    <citation type="submission" date="2016-01" db="EMBL/GenBank/DDBJ databases">
        <authorList>
            <person name="Oliw E.H."/>
        </authorList>
    </citation>
    <scope>NUCLEOTIDE SEQUENCE [LARGE SCALE GENOMIC DNA]</scope>
    <source>
        <strain evidence="7 8">FRB97</strain>
    </source>
</reference>
<feature type="transmembrane region" description="Helical" evidence="5">
    <location>
        <begin position="85"/>
        <end position="103"/>
    </location>
</feature>
<dbReference type="AlphaFoldDB" id="A0A250AWX9"/>
<keyword evidence="8" id="KW-1185">Reference proteome</keyword>
<comment type="subcellular location">
    <subcellularLocation>
        <location evidence="1">Membrane</location>
        <topology evidence="1">Multi-pass membrane protein</topology>
    </subcellularLocation>
</comment>
<keyword evidence="2 5" id="KW-0812">Transmembrane</keyword>
<organism evidence="7 8">
    <name type="scientific">Gibbsiella quercinecans</name>
    <dbReference type="NCBI Taxonomy" id="929813"/>
    <lineage>
        <taxon>Bacteria</taxon>
        <taxon>Pseudomonadati</taxon>
        <taxon>Pseudomonadota</taxon>
        <taxon>Gammaproteobacteria</taxon>
        <taxon>Enterobacterales</taxon>
        <taxon>Yersiniaceae</taxon>
        <taxon>Gibbsiella</taxon>
    </lineage>
</organism>
<feature type="transmembrane region" description="Helical" evidence="5">
    <location>
        <begin position="134"/>
        <end position="156"/>
    </location>
</feature>
<feature type="domain" description="Integral membrane bound transporter" evidence="6">
    <location>
        <begin position="202"/>
        <end position="328"/>
    </location>
</feature>
<evidence type="ECO:0000313" key="8">
    <source>
        <dbReference type="Proteomes" id="UP000217182"/>
    </source>
</evidence>
<evidence type="ECO:0000256" key="5">
    <source>
        <dbReference type="SAM" id="Phobius"/>
    </source>
</evidence>
<evidence type="ECO:0000256" key="3">
    <source>
        <dbReference type="ARBA" id="ARBA00022989"/>
    </source>
</evidence>
<keyword evidence="4 5" id="KW-0472">Membrane</keyword>
<evidence type="ECO:0000256" key="1">
    <source>
        <dbReference type="ARBA" id="ARBA00004141"/>
    </source>
</evidence>
<gene>
    <name evidence="7" type="ORF">AWC35_02845</name>
</gene>
<sequence length="344" mass="38185">MPIRLPITLQQDMLLGLCCLPAIIVIYLVGFALDRVPAASVVASGALTLAFGANKTWGGSAFSLLITTTLGLAFSSWLGCLTGNFLPLYIAGAMLYAGVYVTMANVDSSAWWMLLQWAIAYLVSGYFAGSAEHAAARAAMTGGGGLLQMLFLALVFRRYGFHRQDFSPRSWLRFLRITTSKYKRKIHLQWSIFYALLTMCLALSTVELFHLKNGYWAGMTLLFCLRNNYKDTVARVQARVLGTLMGSILAATLIAYWHSPLLLVSGFILFGYIAFTFSYSLISKSYFIFTFFVTLMVVFMISSLGFSQVDVATHRLESTALGGMFAIFAVMMTRLFTRRQIVNK</sequence>
<feature type="transmembrane region" description="Helical" evidence="5">
    <location>
        <begin position="61"/>
        <end position="79"/>
    </location>
</feature>
<dbReference type="InterPro" id="IPR049453">
    <property type="entry name" value="Memb_transporter_dom"/>
</dbReference>
<dbReference type="EMBL" id="CP014136">
    <property type="protein sequence ID" value="ATA18371.1"/>
    <property type="molecule type" value="Genomic_DNA"/>
</dbReference>
<dbReference type="Pfam" id="PF13515">
    <property type="entry name" value="FUSC_2"/>
    <property type="match status" value="1"/>
</dbReference>
<name>A0A250AWX9_9GAMM</name>
<dbReference type="RefSeq" id="WP_095844968.1">
    <property type="nucleotide sequence ID" value="NZ_CP014136.1"/>
</dbReference>
<dbReference type="GO" id="GO:0016020">
    <property type="term" value="C:membrane"/>
    <property type="evidence" value="ECO:0007669"/>
    <property type="project" value="UniProtKB-SubCell"/>
</dbReference>
<evidence type="ECO:0000256" key="2">
    <source>
        <dbReference type="ARBA" id="ARBA00022692"/>
    </source>
</evidence>
<feature type="transmembrane region" description="Helical" evidence="5">
    <location>
        <begin position="190"/>
        <end position="208"/>
    </location>
</feature>
<dbReference type="Proteomes" id="UP000217182">
    <property type="component" value="Chromosome"/>
</dbReference>
<evidence type="ECO:0000256" key="4">
    <source>
        <dbReference type="ARBA" id="ARBA00023136"/>
    </source>
</evidence>
<proteinExistence type="predicted"/>
<dbReference type="OrthoDB" id="6516480at2"/>
<feature type="transmembrane region" description="Helical" evidence="5">
    <location>
        <begin position="286"/>
        <end position="306"/>
    </location>
</feature>
<keyword evidence="3 5" id="KW-1133">Transmembrane helix</keyword>
<dbReference type="KEGG" id="gqu:AWC35_02845"/>
<accession>A0A250AWX9</accession>
<feature type="transmembrane region" description="Helical" evidence="5">
    <location>
        <begin position="318"/>
        <end position="337"/>
    </location>
</feature>
<feature type="transmembrane region" description="Helical" evidence="5">
    <location>
        <begin position="12"/>
        <end position="30"/>
    </location>
</feature>
<evidence type="ECO:0000313" key="7">
    <source>
        <dbReference type="EMBL" id="ATA18371.1"/>
    </source>
</evidence>
<protein>
    <recommendedName>
        <fullName evidence="6">Integral membrane bound transporter domain-containing protein</fullName>
    </recommendedName>
</protein>